<dbReference type="Proteomes" id="UP000377798">
    <property type="component" value="Unassembled WGS sequence"/>
</dbReference>
<dbReference type="InterPro" id="IPR002099">
    <property type="entry name" value="MutL/Mlh/PMS"/>
</dbReference>
<evidence type="ECO:0000259" key="5">
    <source>
        <dbReference type="SMART" id="SM00853"/>
    </source>
</evidence>
<comment type="caution">
    <text evidence="7">The sequence shown here is derived from an EMBL/GenBank/DDBJ whole genome shotgun (WGS) entry which is preliminary data.</text>
</comment>
<feature type="domain" description="MutL C-terminal dimerisation" evidence="5">
    <location>
        <begin position="425"/>
        <end position="565"/>
    </location>
</feature>
<name>A0A8H2MEU1_9FIRM</name>
<dbReference type="RefSeq" id="WP_131748956.1">
    <property type="nucleotide sequence ID" value="NZ_CAACYI010000001.1"/>
</dbReference>
<feature type="domain" description="DNA mismatch repair protein S5" evidence="6">
    <location>
        <begin position="207"/>
        <end position="325"/>
    </location>
</feature>
<evidence type="ECO:0000259" key="6">
    <source>
        <dbReference type="SMART" id="SM01340"/>
    </source>
</evidence>
<dbReference type="NCBIfam" id="TIGR00585">
    <property type="entry name" value="mutl"/>
    <property type="match status" value="1"/>
</dbReference>
<accession>A0A8H2MEU1</accession>
<dbReference type="InterPro" id="IPR037198">
    <property type="entry name" value="MutL_C_sf"/>
</dbReference>
<dbReference type="Pfam" id="PF08676">
    <property type="entry name" value="MutL_C"/>
    <property type="match status" value="1"/>
</dbReference>
<keyword evidence="2 4" id="KW-0227">DNA damage</keyword>
<dbReference type="HAMAP" id="MF_00149">
    <property type="entry name" value="DNA_mis_repair"/>
    <property type="match status" value="1"/>
</dbReference>
<gene>
    <name evidence="4 7" type="primary">mutL</name>
    <name evidence="7" type="ORF">NCTC13150_00877</name>
</gene>
<organism evidence="7 8">
    <name type="scientific">Urinicoccus massiliensis</name>
    <dbReference type="NCBI Taxonomy" id="1723382"/>
    <lineage>
        <taxon>Bacteria</taxon>
        <taxon>Bacillati</taxon>
        <taxon>Bacillota</taxon>
        <taxon>Tissierellia</taxon>
        <taxon>Tissierellales</taxon>
        <taxon>Peptoniphilaceae</taxon>
        <taxon>Urinicoccus</taxon>
    </lineage>
</organism>
<dbReference type="InterPro" id="IPR014790">
    <property type="entry name" value="MutL_C"/>
</dbReference>
<keyword evidence="3 4" id="KW-0234">DNA repair</keyword>
<dbReference type="SUPFAM" id="SSF54211">
    <property type="entry name" value="Ribosomal protein S5 domain 2-like"/>
    <property type="match status" value="1"/>
</dbReference>
<dbReference type="Gene3D" id="3.30.1370.100">
    <property type="entry name" value="MutL, C-terminal domain, regulatory subdomain"/>
    <property type="match status" value="1"/>
</dbReference>
<dbReference type="InterPro" id="IPR020667">
    <property type="entry name" value="DNA_mismatch_repair_MutL"/>
</dbReference>
<dbReference type="PANTHER" id="PTHR10073:SF12">
    <property type="entry name" value="DNA MISMATCH REPAIR PROTEIN MLH1"/>
    <property type="match status" value="1"/>
</dbReference>
<dbReference type="InterPro" id="IPR038973">
    <property type="entry name" value="MutL/Mlh/Pms-like"/>
</dbReference>
<evidence type="ECO:0000313" key="8">
    <source>
        <dbReference type="Proteomes" id="UP000377798"/>
    </source>
</evidence>
<dbReference type="CDD" id="cd00782">
    <property type="entry name" value="MutL_Trans"/>
    <property type="match status" value="1"/>
</dbReference>
<dbReference type="Gene3D" id="3.30.1540.20">
    <property type="entry name" value="MutL, C-terminal domain, dimerisation subdomain"/>
    <property type="match status" value="1"/>
</dbReference>
<dbReference type="SMART" id="SM00853">
    <property type="entry name" value="MutL_C"/>
    <property type="match status" value="1"/>
</dbReference>
<comment type="similarity">
    <text evidence="1 4">Belongs to the DNA mismatch repair MutL/HexB family.</text>
</comment>
<dbReference type="GO" id="GO:0016887">
    <property type="term" value="F:ATP hydrolysis activity"/>
    <property type="evidence" value="ECO:0007669"/>
    <property type="project" value="InterPro"/>
</dbReference>
<evidence type="ECO:0000256" key="3">
    <source>
        <dbReference type="ARBA" id="ARBA00023204"/>
    </source>
</evidence>
<dbReference type="InterPro" id="IPR042120">
    <property type="entry name" value="MutL_C_dimsub"/>
</dbReference>
<dbReference type="InterPro" id="IPR014762">
    <property type="entry name" value="DNA_mismatch_repair_CS"/>
</dbReference>
<evidence type="ECO:0000313" key="7">
    <source>
        <dbReference type="EMBL" id="VFB16355.1"/>
    </source>
</evidence>
<protein>
    <recommendedName>
        <fullName evidence="4">DNA mismatch repair protein MutL</fullName>
    </recommendedName>
</protein>
<dbReference type="InterPro" id="IPR036890">
    <property type="entry name" value="HATPase_C_sf"/>
</dbReference>
<comment type="function">
    <text evidence="4">This protein is involved in the repair of mismatches in DNA. It is required for dam-dependent methyl-directed DNA mismatch repair. May act as a 'molecular matchmaker', a protein that promotes the formation of a stable complex between two or more DNA-binding proteins in an ATP-dependent manner without itself being part of a final effector complex.</text>
</comment>
<dbReference type="AlphaFoldDB" id="A0A8H2MEU1"/>
<dbReference type="InterPro" id="IPR013507">
    <property type="entry name" value="DNA_mismatch_S5_2-like"/>
</dbReference>
<dbReference type="CDD" id="cd16926">
    <property type="entry name" value="HATPase_MutL-MLH-PMS-like"/>
    <property type="match status" value="1"/>
</dbReference>
<dbReference type="Gene3D" id="3.30.565.10">
    <property type="entry name" value="Histidine kinase-like ATPase, C-terminal domain"/>
    <property type="match status" value="1"/>
</dbReference>
<evidence type="ECO:0000256" key="4">
    <source>
        <dbReference type="HAMAP-Rule" id="MF_00149"/>
    </source>
</evidence>
<proteinExistence type="inferred from homology"/>
<dbReference type="InterPro" id="IPR014721">
    <property type="entry name" value="Ribsml_uS5_D2-typ_fold_subgr"/>
</dbReference>
<dbReference type="GO" id="GO:0140664">
    <property type="term" value="F:ATP-dependent DNA damage sensor activity"/>
    <property type="evidence" value="ECO:0007669"/>
    <property type="project" value="InterPro"/>
</dbReference>
<keyword evidence="8" id="KW-1185">Reference proteome</keyword>
<dbReference type="SUPFAM" id="SSF55874">
    <property type="entry name" value="ATPase domain of HSP90 chaperone/DNA topoisomerase II/histidine kinase"/>
    <property type="match status" value="1"/>
</dbReference>
<dbReference type="Gene3D" id="3.30.230.10">
    <property type="match status" value="1"/>
</dbReference>
<dbReference type="SMART" id="SM01340">
    <property type="entry name" value="DNA_mis_repair"/>
    <property type="match status" value="1"/>
</dbReference>
<dbReference type="PANTHER" id="PTHR10073">
    <property type="entry name" value="DNA MISMATCH REPAIR PROTEIN MLH, PMS, MUTL"/>
    <property type="match status" value="1"/>
</dbReference>
<reference evidence="7 8" key="1">
    <citation type="submission" date="2019-02" db="EMBL/GenBank/DDBJ databases">
        <authorList>
            <consortium name="Pathogen Informatics"/>
        </authorList>
    </citation>
    <scope>NUCLEOTIDE SEQUENCE [LARGE SCALE GENOMIC DNA]</scope>
    <source>
        <strain evidence="7 8">3012STDY7089603</strain>
    </source>
</reference>
<dbReference type="InterPro" id="IPR020568">
    <property type="entry name" value="Ribosomal_Su5_D2-typ_SF"/>
</dbReference>
<evidence type="ECO:0000256" key="1">
    <source>
        <dbReference type="ARBA" id="ARBA00006082"/>
    </source>
</evidence>
<evidence type="ECO:0000256" key="2">
    <source>
        <dbReference type="ARBA" id="ARBA00022763"/>
    </source>
</evidence>
<dbReference type="SUPFAM" id="SSF118116">
    <property type="entry name" value="DNA mismatch repair protein MutL"/>
    <property type="match status" value="1"/>
</dbReference>
<dbReference type="FunFam" id="3.30.565.10:FF:000003">
    <property type="entry name" value="DNA mismatch repair endonuclease MutL"/>
    <property type="match status" value="1"/>
</dbReference>
<dbReference type="GO" id="GO:0006298">
    <property type="term" value="P:mismatch repair"/>
    <property type="evidence" value="ECO:0007669"/>
    <property type="project" value="UniProtKB-UniRule"/>
</dbReference>
<dbReference type="InterPro" id="IPR042121">
    <property type="entry name" value="MutL_C_regsub"/>
</dbReference>
<dbReference type="GO" id="GO:0005524">
    <property type="term" value="F:ATP binding"/>
    <property type="evidence" value="ECO:0007669"/>
    <property type="project" value="InterPro"/>
</dbReference>
<dbReference type="EMBL" id="CAACYI010000001">
    <property type="protein sequence ID" value="VFB16355.1"/>
    <property type="molecule type" value="Genomic_DNA"/>
</dbReference>
<dbReference type="GO" id="GO:0032300">
    <property type="term" value="C:mismatch repair complex"/>
    <property type="evidence" value="ECO:0007669"/>
    <property type="project" value="InterPro"/>
</dbReference>
<dbReference type="Pfam" id="PF01119">
    <property type="entry name" value="DNA_mis_repair"/>
    <property type="match status" value="1"/>
</dbReference>
<sequence>MIHQLTSDTISKIAAGEIIEEPASVVKELLENSIDAQSSQIQIEILNSPASYIRITDNGIGMSQEEIELSVLRHATSKIQSIEDLNNSKTLGFRGEALPSINQVSELEIISRSCDQDYAIRLVYQFGKKVLREKIGAPIGTTIKVKNIFENLPVRKKFLKASKIQWANIVEVVEKISLGVPGVSISLSKDHRQVFKSSNSQNHENHLYSILGKQIVQHLQAISFKSSSYKIQGFFGDNQLYRSSRIHEYIYINGRYVRNLQISKAIEGVYRSKIPLQKFPIFVLYIEIDPQLVDVNIHPKKHEVKLSNENKLIPILQELLSQSFSGSKIPDVQNIKNTMPQKDPLDILSLYGQSKKEDPTLKKEDIEEINFVRDDSLNKVDLLPPSDQGLTHQAEYLDYASEEEDDYSKLDPEKTWIQSLLETKYIGQIFKTYLLFQGKTDIYLIDQHAAHERILYEKYLYEFSNEAIDRQILLTPELIKTSKYSRVLSENYQTSFQELGFVYDFFGEDSILLREVPFIFGEPGSISFIQNLIDHLSTVSNKYDFNRYDIMRKACRSAIKAHDPLIGIEVEALIQQLIACDDPYTCPHGRPSVLKISQRELEKLFLRVES</sequence>
<dbReference type="GO" id="GO:0030983">
    <property type="term" value="F:mismatched DNA binding"/>
    <property type="evidence" value="ECO:0007669"/>
    <property type="project" value="InterPro"/>
</dbReference>
<dbReference type="Pfam" id="PF13589">
    <property type="entry name" value="HATPase_c_3"/>
    <property type="match status" value="1"/>
</dbReference>
<dbReference type="PROSITE" id="PS00058">
    <property type="entry name" value="DNA_MISMATCH_REPAIR_1"/>
    <property type="match status" value="1"/>
</dbReference>